<dbReference type="InterPro" id="IPR050832">
    <property type="entry name" value="Bact_Acetyltransf"/>
</dbReference>
<reference evidence="5" key="1">
    <citation type="journal article" date="2019" name="Int. J. Syst. Evol. Microbiol.">
        <title>The Global Catalogue of Microorganisms (GCM) 10K type strain sequencing project: providing services to taxonomists for standard genome sequencing and annotation.</title>
        <authorList>
            <consortium name="The Broad Institute Genomics Platform"/>
            <consortium name="The Broad Institute Genome Sequencing Center for Infectious Disease"/>
            <person name="Wu L."/>
            <person name="Ma J."/>
        </authorList>
    </citation>
    <scope>NUCLEOTIDE SEQUENCE [LARGE SCALE GENOMIC DNA]</scope>
    <source>
        <strain evidence="5">CGMCC 1.16026</strain>
    </source>
</reference>
<evidence type="ECO:0000259" key="3">
    <source>
        <dbReference type="PROSITE" id="PS51186"/>
    </source>
</evidence>
<name>A0ABW1ZAP5_9BACT</name>
<evidence type="ECO:0000313" key="5">
    <source>
        <dbReference type="Proteomes" id="UP001596391"/>
    </source>
</evidence>
<dbReference type="RefSeq" id="WP_263369638.1">
    <property type="nucleotide sequence ID" value="NZ_JAGSYD010000001.1"/>
</dbReference>
<dbReference type="Pfam" id="PF00583">
    <property type="entry name" value="Acetyltransf_1"/>
    <property type="match status" value="1"/>
</dbReference>
<dbReference type="EC" id="2.3.1.-" evidence="4"/>
<dbReference type="InterPro" id="IPR000182">
    <property type="entry name" value="GNAT_dom"/>
</dbReference>
<keyword evidence="5" id="KW-1185">Reference proteome</keyword>
<comment type="caution">
    <text evidence="4">The sequence shown here is derived from an EMBL/GenBank/DDBJ whole genome shotgun (WGS) entry which is preliminary data.</text>
</comment>
<dbReference type="InterPro" id="IPR016181">
    <property type="entry name" value="Acyl_CoA_acyltransferase"/>
</dbReference>
<protein>
    <submittedName>
        <fullName evidence="4">GNAT family N-acetyltransferase</fullName>
        <ecNumber evidence="4">2.3.1.-</ecNumber>
    </submittedName>
</protein>
<feature type="domain" description="N-acetyltransferase" evidence="3">
    <location>
        <begin position="20"/>
        <end position="194"/>
    </location>
</feature>
<keyword evidence="2 4" id="KW-0012">Acyltransferase</keyword>
<evidence type="ECO:0000256" key="2">
    <source>
        <dbReference type="ARBA" id="ARBA00023315"/>
    </source>
</evidence>
<accession>A0ABW1ZAP5</accession>
<dbReference type="Proteomes" id="UP001596391">
    <property type="component" value="Unassembled WGS sequence"/>
</dbReference>
<gene>
    <name evidence="4" type="ORF">ACFQBQ_10125</name>
</gene>
<evidence type="ECO:0000256" key="1">
    <source>
        <dbReference type="ARBA" id="ARBA00022679"/>
    </source>
</evidence>
<keyword evidence="1 4" id="KW-0808">Transferase</keyword>
<proteinExistence type="predicted"/>
<sequence>MEAVSTATPTGFASTDAEVVTLRRATHDDAAALALLGGATFLEAFTWMLPGADIVAFCAEQHTREKYAAYLAKPTTQITLAVSGIDAPVGYAMLTAPDTPSIETTADDIELKRIYLFSRFRSHLVEGVKASQALMDAAVADARAMGAKRLLLGTHAGNERAVRFYRRNGFEIVGTRTFQVGAQQCSDYILARPL</sequence>
<evidence type="ECO:0000313" key="4">
    <source>
        <dbReference type="EMBL" id="MFC6645928.1"/>
    </source>
</evidence>
<dbReference type="PANTHER" id="PTHR43877">
    <property type="entry name" value="AMINOALKYLPHOSPHONATE N-ACETYLTRANSFERASE-RELATED-RELATED"/>
    <property type="match status" value="1"/>
</dbReference>
<dbReference type="GO" id="GO:0016746">
    <property type="term" value="F:acyltransferase activity"/>
    <property type="evidence" value="ECO:0007669"/>
    <property type="project" value="UniProtKB-KW"/>
</dbReference>
<dbReference type="SUPFAM" id="SSF55729">
    <property type="entry name" value="Acyl-CoA N-acyltransferases (Nat)"/>
    <property type="match status" value="1"/>
</dbReference>
<dbReference type="PROSITE" id="PS51186">
    <property type="entry name" value="GNAT"/>
    <property type="match status" value="1"/>
</dbReference>
<organism evidence="4 5">
    <name type="scientific">Granulicella cerasi</name>
    <dbReference type="NCBI Taxonomy" id="741063"/>
    <lineage>
        <taxon>Bacteria</taxon>
        <taxon>Pseudomonadati</taxon>
        <taxon>Acidobacteriota</taxon>
        <taxon>Terriglobia</taxon>
        <taxon>Terriglobales</taxon>
        <taxon>Acidobacteriaceae</taxon>
        <taxon>Granulicella</taxon>
    </lineage>
</organism>
<dbReference type="PANTHER" id="PTHR43877:SF2">
    <property type="entry name" value="AMINOALKYLPHOSPHONATE N-ACETYLTRANSFERASE-RELATED"/>
    <property type="match status" value="1"/>
</dbReference>
<dbReference type="Gene3D" id="3.40.630.30">
    <property type="match status" value="1"/>
</dbReference>
<dbReference type="EMBL" id="JBHSWI010000001">
    <property type="protein sequence ID" value="MFC6645928.1"/>
    <property type="molecule type" value="Genomic_DNA"/>
</dbReference>